<sequence>MRWIFVIAAVLAVNVLSPASGSAGVNVRFVSAGRYTDAGSFDTSRASVEAALRSHLDRLGRRYLAPGQTLNIDIVDVDLAGYLQPWRADASNLRVVTGATPPRIELRYVLTERGRRTRRGEERLTDINFEMNPSARLSSDRFVYEKALLDDWFRRTFSRDRQGF</sequence>
<organism evidence="2 3">
    <name type="scientific">Nitrobacter winogradskyi</name>
    <name type="common">Nitrobacter agilis</name>
    <dbReference type="NCBI Taxonomy" id="913"/>
    <lineage>
        <taxon>Bacteria</taxon>
        <taxon>Pseudomonadati</taxon>
        <taxon>Pseudomonadota</taxon>
        <taxon>Alphaproteobacteria</taxon>
        <taxon>Hyphomicrobiales</taxon>
        <taxon>Nitrobacteraceae</taxon>
        <taxon>Nitrobacter</taxon>
    </lineage>
</organism>
<name>A0A4Y3WIM0_NITWI</name>
<keyword evidence="1" id="KW-0732">Signal</keyword>
<protein>
    <recommendedName>
        <fullName evidence="4">DUF3016 domain-containing protein</fullName>
    </recommendedName>
</protein>
<dbReference type="InterPro" id="IPR021557">
    <property type="entry name" value="DUF3016"/>
</dbReference>
<feature type="signal peptide" evidence="1">
    <location>
        <begin position="1"/>
        <end position="23"/>
    </location>
</feature>
<evidence type="ECO:0008006" key="4">
    <source>
        <dbReference type="Google" id="ProtNLM"/>
    </source>
</evidence>
<dbReference type="RefSeq" id="WP_181410530.1">
    <property type="nucleotide sequence ID" value="NZ_BJNF01000092.1"/>
</dbReference>
<comment type="caution">
    <text evidence="2">The sequence shown here is derived from an EMBL/GenBank/DDBJ whole genome shotgun (WGS) entry which is preliminary data.</text>
</comment>
<proteinExistence type="predicted"/>
<dbReference type="Proteomes" id="UP000318825">
    <property type="component" value="Unassembled WGS sequence"/>
</dbReference>
<reference evidence="2 3" key="1">
    <citation type="submission" date="2019-06" db="EMBL/GenBank/DDBJ databases">
        <title>Whole genome shotgun sequence of Nitrobacter winogradskyi NBRC 14297.</title>
        <authorList>
            <person name="Hosoyama A."/>
            <person name="Uohara A."/>
            <person name="Ohji S."/>
            <person name="Ichikawa N."/>
        </authorList>
    </citation>
    <scope>NUCLEOTIDE SEQUENCE [LARGE SCALE GENOMIC DNA]</scope>
    <source>
        <strain evidence="2 3">NBRC 14297</strain>
    </source>
</reference>
<evidence type="ECO:0000313" key="2">
    <source>
        <dbReference type="EMBL" id="GEC17186.1"/>
    </source>
</evidence>
<gene>
    <name evidence="2" type="ORF">NWI01_30780</name>
</gene>
<evidence type="ECO:0000313" key="3">
    <source>
        <dbReference type="Proteomes" id="UP000318825"/>
    </source>
</evidence>
<dbReference type="Pfam" id="PF11454">
    <property type="entry name" value="DUF3016"/>
    <property type="match status" value="1"/>
</dbReference>
<dbReference type="AlphaFoldDB" id="A0A4Y3WIM0"/>
<feature type="chain" id="PRO_5021345054" description="DUF3016 domain-containing protein" evidence="1">
    <location>
        <begin position="24"/>
        <end position="164"/>
    </location>
</feature>
<dbReference type="EMBL" id="BJNF01000092">
    <property type="protein sequence ID" value="GEC17186.1"/>
    <property type="molecule type" value="Genomic_DNA"/>
</dbReference>
<accession>A0A4Y3WIM0</accession>
<evidence type="ECO:0000256" key="1">
    <source>
        <dbReference type="SAM" id="SignalP"/>
    </source>
</evidence>